<organism evidence="2 3">
    <name type="scientific">Mycena pura</name>
    <dbReference type="NCBI Taxonomy" id="153505"/>
    <lineage>
        <taxon>Eukaryota</taxon>
        <taxon>Fungi</taxon>
        <taxon>Dikarya</taxon>
        <taxon>Basidiomycota</taxon>
        <taxon>Agaricomycotina</taxon>
        <taxon>Agaricomycetes</taxon>
        <taxon>Agaricomycetidae</taxon>
        <taxon>Agaricales</taxon>
        <taxon>Marasmiineae</taxon>
        <taxon>Mycenaceae</taxon>
        <taxon>Mycena</taxon>
    </lineage>
</organism>
<protein>
    <submittedName>
        <fullName evidence="2">Uncharacterized protein</fullName>
    </submittedName>
</protein>
<evidence type="ECO:0000313" key="3">
    <source>
        <dbReference type="Proteomes" id="UP001219525"/>
    </source>
</evidence>
<accession>A0AAD6YM49</accession>
<feature type="region of interest" description="Disordered" evidence="1">
    <location>
        <begin position="151"/>
        <end position="173"/>
    </location>
</feature>
<dbReference type="Proteomes" id="UP001219525">
    <property type="component" value="Unassembled WGS sequence"/>
</dbReference>
<sequence length="271" mass="28580">MQSVQGLSHAQCPLSEGFRCLWIGPLIIGPEVVSKVRTKPSDLGPGSEPTPAAQAVERSLLTIPPAVLKQLPPQSLPIAELLRYTLLPPQFTDSIRNDEREAIVKAAAALSTVKRKGGKGVGNVLDVDEDDGVAEYSDKFWGLRAQPFPKFGQISGPWPPQSSDKSSDPSKIRKRPLGLLSGVLCGWKDAGHVTTTSSTTHRKPSDAAGACKGRDHVTSHPGTSSTHREPSDAAAGHQDPGHVITASSTTCWKPSDTGPALGALVIICLLG</sequence>
<evidence type="ECO:0000256" key="1">
    <source>
        <dbReference type="SAM" id="MobiDB-lite"/>
    </source>
</evidence>
<gene>
    <name evidence="2" type="ORF">GGX14DRAFT_387746</name>
</gene>
<feature type="region of interest" description="Disordered" evidence="1">
    <location>
        <begin position="193"/>
        <end position="248"/>
    </location>
</feature>
<dbReference type="AlphaFoldDB" id="A0AAD6YM49"/>
<comment type="caution">
    <text evidence="2">The sequence shown here is derived from an EMBL/GenBank/DDBJ whole genome shotgun (WGS) entry which is preliminary data.</text>
</comment>
<reference evidence="2" key="1">
    <citation type="submission" date="2023-03" db="EMBL/GenBank/DDBJ databases">
        <title>Massive genome expansion in bonnet fungi (Mycena s.s.) driven by repeated elements and novel gene families across ecological guilds.</title>
        <authorList>
            <consortium name="Lawrence Berkeley National Laboratory"/>
            <person name="Harder C.B."/>
            <person name="Miyauchi S."/>
            <person name="Viragh M."/>
            <person name="Kuo A."/>
            <person name="Thoen E."/>
            <person name="Andreopoulos B."/>
            <person name="Lu D."/>
            <person name="Skrede I."/>
            <person name="Drula E."/>
            <person name="Henrissat B."/>
            <person name="Morin E."/>
            <person name="Kohler A."/>
            <person name="Barry K."/>
            <person name="LaButti K."/>
            <person name="Morin E."/>
            <person name="Salamov A."/>
            <person name="Lipzen A."/>
            <person name="Mereny Z."/>
            <person name="Hegedus B."/>
            <person name="Baldrian P."/>
            <person name="Stursova M."/>
            <person name="Weitz H."/>
            <person name="Taylor A."/>
            <person name="Grigoriev I.V."/>
            <person name="Nagy L.G."/>
            <person name="Martin F."/>
            <person name="Kauserud H."/>
        </authorList>
    </citation>
    <scope>NUCLEOTIDE SEQUENCE</scope>
    <source>
        <strain evidence="2">9144</strain>
    </source>
</reference>
<dbReference type="EMBL" id="JARJCW010000006">
    <property type="protein sequence ID" value="KAJ7223427.1"/>
    <property type="molecule type" value="Genomic_DNA"/>
</dbReference>
<name>A0AAD6YM49_9AGAR</name>
<evidence type="ECO:0000313" key="2">
    <source>
        <dbReference type="EMBL" id="KAJ7223427.1"/>
    </source>
</evidence>
<keyword evidence="3" id="KW-1185">Reference proteome</keyword>
<proteinExistence type="predicted"/>